<dbReference type="EMBL" id="PCXU01000008">
    <property type="protein sequence ID" value="PIR43841.1"/>
    <property type="molecule type" value="Genomic_DNA"/>
</dbReference>
<accession>A0A2H0RBC6</accession>
<sequence length="209" mass="23581">MKYFLIISTIFLVGIGSFFVGSNYNEIKNKGGSIKQEVIKMVDTRTPEQKIKSAVTGNEVVSCEVEFEGFNGIMYINGKDLKLEGTFKENDLFGKMTDSLSKQGTVYLWSKNNNIGYTMDSNKSVGEDGIKNLDSLLQMTLPQLKDAEEKLGIKAETCSTYTKSDEKLFEVPSNVEFKTIEEHMGDILKDKMDEHLQKQKDELMKKLGL</sequence>
<evidence type="ECO:0000313" key="1">
    <source>
        <dbReference type="EMBL" id="PIR43841.1"/>
    </source>
</evidence>
<comment type="caution">
    <text evidence="1">The sequence shown here is derived from an EMBL/GenBank/DDBJ whole genome shotgun (WGS) entry which is preliminary data.</text>
</comment>
<evidence type="ECO:0000313" key="2">
    <source>
        <dbReference type="Proteomes" id="UP000230214"/>
    </source>
</evidence>
<dbReference type="Proteomes" id="UP000230214">
    <property type="component" value="Unassembled WGS sequence"/>
</dbReference>
<name>A0A2H0RBC6_UNCKA</name>
<gene>
    <name evidence="1" type="ORF">COV24_00570</name>
</gene>
<organism evidence="1 2">
    <name type="scientific">candidate division WWE3 bacterium CG10_big_fil_rev_8_21_14_0_10_32_10</name>
    <dbReference type="NCBI Taxonomy" id="1975090"/>
    <lineage>
        <taxon>Bacteria</taxon>
        <taxon>Katanobacteria</taxon>
    </lineage>
</organism>
<reference evidence="1 2" key="1">
    <citation type="submission" date="2017-09" db="EMBL/GenBank/DDBJ databases">
        <title>Depth-based differentiation of microbial function through sediment-hosted aquifers and enrichment of novel symbionts in the deep terrestrial subsurface.</title>
        <authorList>
            <person name="Probst A.J."/>
            <person name="Ladd B."/>
            <person name="Jarett J.K."/>
            <person name="Geller-Mcgrath D.E."/>
            <person name="Sieber C.M."/>
            <person name="Emerson J.B."/>
            <person name="Anantharaman K."/>
            <person name="Thomas B.C."/>
            <person name="Malmstrom R."/>
            <person name="Stieglmeier M."/>
            <person name="Klingl A."/>
            <person name="Woyke T."/>
            <person name="Ryan C.M."/>
            <person name="Banfield J.F."/>
        </authorList>
    </citation>
    <scope>NUCLEOTIDE SEQUENCE [LARGE SCALE GENOMIC DNA]</scope>
    <source>
        <strain evidence="1">CG10_big_fil_rev_8_21_14_0_10_32_10</strain>
    </source>
</reference>
<proteinExistence type="predicted"/>
<protein>
    <submittedName>
        <fullName evidence="1">Uncharacterized protein</fullName>
    </submittedName>
</protein>
<dbReference type="AlphaFoldDB" id="A0A2H0RBC6"/>